<gene>
    <name evidence="2" type="ORF">EPD65_13505</name>
</gene>
<feature type="region of interest" description="Disordered" evidence="1">
    <location>
        <begin position="57"/>
        <end position="153"/>
    </location>
</feature>
<reference evidence="2 3" key="1">
    <citation type="submission" date="2019-03" db="EMBL/GenBank/DDBJ databases">
        <authorList>
            <person name="Kim M.K.M."/>
        </authorList>
    </citation>
    <scope>NUCLEOTIDE SEQUENCE [LARGE SCALE GENOMIC DNA]</scope>
    <source>
        <strain evidence="2 3">18JY15-6</strain>
    </source>
</reference>
<proteinExistence type="predicted"/>
<comment type="caution">
    <text evidence="2">The sequence shown here is derived from an EMBL/GenBank/DDBJ whole genome shotgun (WGS) entry which is preliminary data.</text>
</comment>
<name>A0A4R1BXN8_9ACTN</name>
<sequence>MNRGQTAWRVLAAVPFVLLLAIVGIKLTAGDPNSPFNKIPGAQTIYQLGGDAPSTDVNAKLPKIDASKSASASASDSTSASASASGSESASASPTAPSSKPTAKPTKKPTSGSTGGSGGGSTPTPTPTPTPTHTQEPSSPPPTLSPQEQCEAQGKVWRKNALTGNWFCSRI</sequence>
<protein>
    <submittedName>
        <fullName evidence="2">Uncharacterized protein</fullName>
    </submittedName>
</protein>
<dbReference type="OrthoDB" id="10001441at2"/>
<evidence type="ECO:0000256" key="1">
    <source>
        <dbReference type="SAM" id="MobiDB-lite"/>
    </source>
</evidence>
<dbReference type="Proteomes" id="UP000295453">
    <property type="component" value="Unassembled WGS sequence"/>
</dbReference>
<dbReference type="EMBL" id="SJZJ01000025">
    <property type="protein sequence ID" value="TCJ22186.1"/>
    <property type="molecule type" value="Genomic_DNA"/>
</dbReference>
<accession>A0A4R1BXN8</accession>
<evidence type="ECO:0000313" key="2">
    <source>
        <dbReference type="EMBL" id="TCJ22186.1"/>
    </source>
</evidence>
<organism evidence="2 3">
    <name type="scientific">Nocardioides jejuensis</name>
    <dbReference type="NCBI Taxonomy" id="2502782"/>
    <lineage>
        <taxon>Bacteria</taxon>
        <taxon>Bacillati</taxon>
        <taxon>Actinomycetota</taxon>
        <taxon>Actinomycetes</taxon>
        <taxon>Propionibacteriales</taxon>
        <taxon>Nocardioidaceae</taxon>
        <taxon>Nocardioides</taxon>
    </lineage>
</organism>
<dbReference type="AlphaFoldDB" id="A0A4R1BXN8"/>
<keyword evidence="3" id="KW-1185">Reference proteome</keyword>
<evidence type="ECO:0000313" key="3">
    <source>
        <dbReference type="Proteomes" id="UP000295453"/>
    </source>
</evidence>
<feature type="compositionally biased region" description="Low complexity" evidence="1">
    <location>
        <begin position="67"/>
        <end position="112"/>
    </location>
</feature>
<dbReference type="RefSeq" id="WP_131585024.1">
    <property type="nucleotide sequence ID" value="NZ_SJZJ01000025.1"/>
</dbReference>